<proteinExistence type="predicted"/>
<evidence type="ECO:0000256" key="4">
    <source>
        <dbReference type="ARBA" id="ARBA00022840"/>
    </source>
</evidence>
<evidence type="ECO:0000256" key="3">
    <source>
        <dbReference type="ARBA" id="ARBA00022806"/>
    </source>
</evidence>
<keyword evidence="4" id="KW-0067">ATP-binding</keyword>
<dbReference type="InterPro" id="IPR050534">
    <property type="entry name" value="Coronavir_polyprotein_1ab"/>
</dbReference>
<name>A0A4S8L6U3_DENBC</name>
<keyword evidence="2 6" id="KW-0378">Hydrolase</keyword>
<evidence type="ECO:0000256" key="2">
    <source>
        <dbReference type="ARBA" id="ARBA00022801"/>
    </source>
</evidence>
<gene>
    <name evidence="6" type="ORF">K435DRAFT_405059</name>
</gene>
<accession>A0A4S8L6U3</accession>
<dbReference type="Proteomes" id="UP000297245">
    <property type="component" value="Unassembled WGS sequence"/>
</dbReference>
<dbReference type="SUPFAM" id="SSF52540">
    <property type="entry name" value="P-loop containing nucleoside triphosphate hydrolases"/>
    <property type="match status" value="1"/>
</dbReference>
<dbReference type="InterPro" id="IPR027417">
    <property type="entry name" value="P-loop_NTPase"/>
</dbReference>
<feature type="domain" description="DNA2/NAM7 helicase-like C-terminal" evidence="5">
    <location>
        <begin position="586"/>
        <end position="658"/>
    </location>
</feature>
<dbReference type="Gene3D" id="3.40.50.300">
    <property type="entry name" value="P-loop containing nucleotide triphosphate hydrolases"/>
    <property type="match status" value="1"/>
</dbReference>
<keyword evidence="1" id="KW-0547">Nucleotide-binding</keyword>
<dbReference type="Pfam" id="PF13604">
    <property type="entry name" value="AAA_30"/>
    <property type="match status" value="1"/>
</dbReference>
<evidence type="ECO:0000313" key="6">
    <source>
        <dbReference type="EMBL" id="THU84367.1"/>
    </source>
</evidence>
<dbReference type="EMBL" id="ML179603">
    <property type="protein sequence ID" value="THU84367.1"/>
    <property type="molecule type" value="Genomic_DNA"/>
</dbReference>
<dbReference type="GO" id="GO:0043139">
    <property type="term" value="F:5'-3' DNA helicase activity"/>
    <property type="evidence" value="ECO:0007669"/>
    <property type="project" value="TreeGrafter"/>
</dbReference>
<evidence type="ECO:0000259" key="5">
    <source>
        <dbReference type="Pfam" id="PF13087"/>
    </source>
</evidence>
<organism evidence="6 7">
    <name type="scientific">Dendrothele bispora (strain CBS 962.96)</name>
    <dbReference type="NCBI Taxonomy" id="1314807"/>
    <lineage>
        <taxon>Eukaryota</taxon>
        <taxon>Fungi</taxon>
        <taxon>Dikarya</taxon>
        <taxon>Basidiomycota</taxon>
        <taxon>Agaricomycotina</taxon>
        <taxon>Agaricomycetes</taxon>
        <taxon>Agaricomycetidae</taxon>
        <taxon>Agaricales</taxon>
        <taxon>Agaricales incertae sedis</taxon>
        <taxon>Dendrothele</taxon>
    </lineage>
</organism>
<dbReference type="GO" id="GO:0016787">
    <property type="term" value="F:hydrolase activity"/>
    <property type="evidence" value="ECO:0007669"/>
    <property type="project" value="UniProtKB-KW"/>
</dbReference>
<protein>
    <submittedName>
        <fullName evidence="6">P-loop containing nucleoside triphosphate hydrolase protein</fullName>
    </submittedName>
</protein>
<keyword evidence="7" id="KW-1185">Reference proteome</keyword>
<reference evidence="6 7" key="1">
    <citation type="journal article" date="2019" name="Nat. Ecol. Evol.">
        <title>Megaphylogeny resolves global patterns of mushroom evolution.</title>
        <authorList>
            <person name="Varga T."/>
            <person name="Krizsan K."/>
            <person name="Foldi C."/>
            <person name="Dima B."/>
            <person name="Sanchez-Garcia M."/>
            <person name="Sanchez-Ramirez S."/>
            <person name="Szollosi G.J."/>
            <person name="Szarkandi J.G."/>
            <person name="Papp V."/>
            <person name="Albert L."/>
            <person name="Andreopoulos W."/>
            <person name="Angelini C."/>
            <person name="Antonin V."/>
            <person name="Barry K.W."/>
            <person name="Bougher N.L."/>
            <person name="Buchanan P."/>
            <person name="Buyck B."/>
            <person name="Bense V."/>
            <person name="Catcheside P."/>
            <person name="Chovatia M."/>
            <person name="Cooper J."/>
            <person name="Damon W."/>
            <person name="Desjardin D."/>
            <person name="Finy P."/>
            <person name="Geml J."/>
            <person name="Haridas S."/>
            <person name="Hughes K."/>
            <person name="Justo A."/>
            <person name="Karasinski D."/>
            <person name="Kautmanova I."/>
            <person name="Kiss B."/>
            <person name="Kocsube S."/>
            <person name="Kotiranta H."/>
            <person name="LaButti K.M."/>
            <person name="Lechner B.E."/>
            <person name="Liimatainen K."/>
            <person name="Lipzen A."/>
            <person name="Lukacs Z."/>
            <person name="Mihaltcheva S."/>
            <person name="Morgado L.N."/>
            <person name="Niskanen T."/>
            <person name="Noordeloos M.E."/>
            <person name="Ohm R.A."/>
            <person name="Ortiz-Santana B."/>
            <person name="Ovrebo C."/>
            <person name="Racz N."/>
            <person name="Riley R."/>
            <person name="Savchenko A."/>
            <person name="Shiryaev A."/>
            <person name="Soop K."/>
            <person name="Spirin V."/>
            <person name="Szebenyi C."/>
            <person name="Tomsovsky M."/>
            <person name="Tulloss R.E."/>
            <person name="Uehling J."/>
            <person name="Grigoriev I.V."/>
            <person name="Vagvolgyi C."/>
            <person name="Papp T."/>
            <person name="Martin F.M."/>
            <person name="Miettinen O."/>
            <person name="Hibbett D.S."/>
            <person name="Nagy L.G."/>
        </authorList>
    </citation>
    <scope>NUCLEOTIDE SEQUENCE [LARGE SCALE GENOMIC DNA]</scope>
    <source>
        <strain evidence="6 7">CBS 962.96</strain>
    </source>
</reference>
<evidence type="ECO:0000256" key="1">
    <source>
        <dbReference type="ARBA" id="ARBA00022741"/>
    </source>
</evidence>
<dbReference type="AlphaFoldDB" id="A0A4S8L6U3"/>
<dbReference type="GO" id="GO:0005524">
    <property type="term" value="F:ATP binding"/>
    <property type="evidence" value="ECO:0007669"/>
    <property type="project" value="UniProtKB-KW"/>
</dbReference>
<dbReference type="PANTHER" id="PTHR43788:SF8">
    <property type="entry name" value="DNA-BINDING PROTEIN SMUBP-2"/>
    <property type="match status" value="1"/>
</dbReference>
<dbReference type="InterPro" id="IPR041679">
    <property type="entry name" value="DNA2/NAM7-like_C"/>
</dbReference>
<sequence>MSSLDQKILPNERGTIQIRHYNRYLVGNATRDLFESLPKKAASQSTIVGISISQGEGGIIESIAFATTDIVFLIDAISGSENLGRAGSNAAWKSASTFPSETTFKQLLAAPDAHSSFLASFDMPRVALRLFAHLGYHVRGVDLSTVCSPSETEALLPGKAISTKFQGIDQFRVNRLWHENSESQGNLCLRAWLSAKLAQACYSQIQDAKKVDTRHVRKDILQCLAELLRQTDILAKALPREIISEYDDFTGTVSGGYQLTNSRYKTRVKKSAQSMVIMTDERGREYQGRASGAQGKTTNIKFGSGQQPTGLIQNIRVIGRDDPTMGERARNFVLLKVLHGDVNLIDYDFIRFLWLPTMDDLKTLGEEAWYEEEHYQARVDQFTADLNDSQREVVNAMVSCRPVIIVHGPPGTGKTTTITSAAWYWSSHNQPVWIIGHSNVSVKNIAEKLWRKHVRFKIIVSKEFYVEWHEHIYEGIAKNVIRGDEMPTDPVGMERVLEGVKVILSTLGMLSNPALDQNHTFSLVPMERLIVDEASQINTFEYLNVFHKFHRTLEKVCFFGDPKQLPPFGKERAQSLKCIFDVEHLQNKSYFLDTQYRMPLPIGRFISTFVYNGRLRSEHQMNNLSCVSFVDVQLGVEWRTGTSWTNLAEIHCISNLIRN</sequence>
<dbReference type="OrthoDB" id="6513042at2759"/>
<dbReference type="PANTHER" id="PTHR43788">
    <property type="entry name" value="DNA2/NAM7 HELICASE FAMILY MEMBER"/>
    <property type="match status" value="1"/>
</dbReference>
<dbReference type="Pfam" id="PF13087">
    <property type="entry name" value="AAA_12"/>
    <property type="match status" value="1"/>
</dbReference>
<evidence type="ECO:0000313" key="7">
    <source>
        <dbReference type="Proteomes" id="UP000297245"/>
    </source>
</evidence>
<keyword evidence="3" id="KW-0347">Helicase</keyword>